<evidence type="ECO:0000259" key="7">
    <source>
        <dbReference type="Pfam" id="PF08281"/>
    </source>
</evidence>
<evidence type="ECO:0000256" key="2">
    <source>
        <dbReference type="ARBA" id="ARBA00023015"/>
    </source>
</evidence>
<feature type="domain" description="RNA polymerase sigma-70 region 2" evidence="6">
    <location>
        <begin position="15"/>
        <end position="81"/>
    </location>
</feature>
<evidence type="ECO:0000313" key="8">
    <source>
        <dbReference type="EMBL" id="OYD49317.1"/>
    </source>
</evidence>
<organism evidence="8 9">
    <name type="scientific">Acidovorax kalamii</name>
    <dbReference type="NCBI Taxonomy" id="2004485"/>
    <lineage>
        <taxon>Bacteria</taxon>
        <taxon>Pseudomonadati</taxon>
        <taxon>Pseudomonadota</taxon>
        <taxon>Betaproteobacteria</taxon>
        <taxon>Burkholderiales</taxon>
        <taxon>Comamonadaceae</taxon>
        <taxon>Acidovorax</taxon>
    </lineage>
</organism>
<accession>A0A235EL69</accession>
<evidence type="ECO:0000313" key="9">
    <source>
        <dbReference type="Proteomes" id="UP000215441"/>
    </source>
</evidence>
<evidence type="ECO:0000256" key="1">
    <source>
        <dbReference type="ARBA" id="ARBA00010641"/>
    </source>
</evidence>
<evidence type="ECO:0000256" key="3">
    <source>
        <dbReference type="ARBA" id="ARBA00023082"/>
    </source>
</evidence>
<dbReference type="InterPro" id="IPR036388">
    <property type="entry name" value="WH-like_DNA-bd_sf"/>
</dbReference>
<dbReference type="OrthoDB" id="9784272at2"/>
<dbReference type="SUPFAM" id="SSF88946">
    <property type="entry name" value="Sigma2 domain of RNA polymerase sigma factors"/>
    <property type="match status" value="1"/>
</dbReference>
<dbReference type="NCBIfam" id="TIGR02937">
    <property type="entry name" value="sigma70-ECF"/>
    <property type="match status" value="1"/>
</dbReference>
<evidence type="ECO:0000256" key="4">
    <source>
        <dbReference type="ARBA" id="ARBA00023125"/>
    </source>
</evidence>
<dbReference type="InterPro" id="IPR014284">
    <property type="entry name" value="RNA_pol_sigma-70_dom"/>
</dbReference>
<keyword evidence="2" id="KW-0805">Transcription regulation</keyword>
<dbReference type="GO" id="GO:0006352">
    <property type="term" value="P:DNA-templated transcription initiation"/>
    <property type="evidence" value="ECO:0007669"/>
    <property type="project" value="InterPro"/>
</dbReference>
<reference evidence="8 9" key="1">
    <citation type="submission" date="2017-07" db="EMBL/GenBank/DDBJ databases">
        <title>Acidovorax KNDSW TSA 6 genome sequence and assembly.</title>
        <authorList>
            <person name="Mayilraj S."/>
        </authorList>
    </citation>
    <scope>NUCLEOTIDE SEQUENCE [LARGE SCALE GENOMIC DNA]</scope>
    <source>
        <strain evidence="8 9">KNDSW-TSA6</strain>
    </source>
</reference>
<dbReference type="InterPro" id="IPR013249">
    <property type="entry name" value="RNA_pol_sigma70_r4_t2"/>
</dbReference>
<keyword evidence="5" id="KW-0804">Transcription</keyword>
<comment type="similarity">
    <text evidence="1">Belongs to the sigma-70 factor family. ECF subfamily.</text>
</comment>
<dbReference type="SUPFAM" id="SSF88659">
    <property type="entry name" value="Sigma3 and sigma4 domains of RNA polymerase sigma factors"/>
    <property type="match status" value="1"/>
</dbReference>
<proteinExistence type="inferred from homology"/>
<dbReference type="PANTHER" id="PTHR43133:SF8">
    <property type="entry name" value="RNA POLYMERASE SIGMA FACTOR HI_1459-RELATED"/>
    <property type="match status" value="1"/>
</dbReference>
<keyword evidence="4" id="KW-0238">DNA-binding</keyword>
<evidence type="ECO:0000259" key="6">
    <source>
        <dbReference type="Pfam" id="PF04542"/>
    </source>
</evidence>
<dbReference type="CDD" id="cd06171">
    <property type="entry name" value="Sigma70_r4"/>
    <property type="match status" value="1"/>
</dbReference>
<dbReference type="Pfam" id="PF04542">
    <property type="entry name" value="Sigma70_r2"/>
    <property type="match status" value="1"/>
</dbReference>
<dbReference type="Gene3D" id="1.10.10.10">
    <property type="entry name" value="Winged helix-like DNA-binding domain superfamily/Winged helix DNA-binding domain"/>
    <property type="match status" value="1"/>
</dbReference>
<evidence type="ECO:0000256" key="5">
    <source>
        <dbReference type="ARBA" id="ARBA00023163"/>
    </source>
</evidence>
<dbReference type="GO" id="GO:0003677">
    <property type="term" value="F:DNA binding"/>
    <property type="evidence" value="ECO:0007669"/>
    <property type="project" value="UniProtKB-KW"/>
</dbReference>
<dbReference type="InterPro" id="IPR013324">
    <property type="entry name" value="RNA_pol_sigma_r3/r4-like"/>
</dbReference>
<dbReference type="EMBL" id="NOIG01000010">
    <property type="protein sequence ID" value="OYD49317.1"/>
    <property type="molecule type" value="Genomic_DNA"/>
</dbReference>
<dbReference type="GO" id="GO:0016987">
    <property type="term" value="F:sigma factor activity"/>
    <property type="evidence" value="ECO:0007669"/>
    <property type="project" value="UniProtKB-KW"/>
</dbReference>
<protein>
    <submittedName>
        <fullName evidence="8">RNA polymerase subunit sigma-24</fullName>
    </submittedName>
</protein>
<dbReference type="InterPro" id="IPR007627">
    <property type="entry name" value="RNA_pol_sigma70_r2"/>
</dbReference>
<comment type="caution">
    <text evidence="8">The sequence shown here is derived from an EMBL/GenBank/DDBJ whole genome shotgun (WGS) entry which is preliminary data.</text>
</comment>
<keyword evidence="3" id="KW-0731">Sigma factor</keyword>
<dbReference type="Gene3D" id="1.10.1740.10">
    <property type="match status" value="1"/>
</dbReference>
<dbReference type="Proteomes" id="UP000215441">
    <property type="component" value="Unassembled WGS sequence"/>
</dbReference>
<gene>
    <name evidence="8" type="ORF">CBY09_16030</name>
</gene>
<dbReference type="InterPro" id="IPR013325">
    <property type="entry name" value="RNA_pol_sigma_r2"/>
</dbReference>
<dbReference type="Pfam" id="PF08281">
    <property type="entry name" value="Sigma70_r4_2"/>
    <property type="match status" value="1"/>
</dbReference>
<keyword evidence="9" id="KW-1185">Reference proteome</keyword>
<sequence>MLRYATGDMAAFDRLYARHELAVWRFVFRSVKVQAVADDLLQDVWFAVARNAVRYEVKAKFRTWLFTLAHNRLVDHLRTAKHHTSLDASDDDARTLADTLVADSGFGPVRQLQSREQAAALIVAVEQLPLEQREAFLLQAEGDLSVQEIAEATGVSFETAKSRLRYARASLRQHLKEFV</sequence>
<dbReference type="AlphaFoldDB" id="A0A235EL69"/>
<dbReference type="InterPro" id="IPR039425">
    <property type="entry name" value="RNA_pol_sigma-70-like"/>
</dbReference>
<name>A0A235EL69_9BURK</name>
<dbReference type="PANTHER" id="PTHR43133">
    <property type="entry name" value="RNA POLYMERASE ECF-TYPE SIGMA FACTO"/>
    <property type="match status" value="1"/>
</dbReference>
<feature type="domain" description="RNA polymerase sigma factor 70 region 4 type 2" evidence="7">
    <location>
        <begin position="120"/>
        <end position="171"/>
    </location>
</feature>